<dbReference type="PROSITE" id="PS50931">
    <property type="entry name" value="HTH_LYSR"/>
    <property type="match status" value="1"/>
</dbReference>
<dbReference type="EMBL" id="UWPJ01000018">
    <property type="protein sequence ID" value="VCU70429.1"/>
    <property type="molecule type" value="Genomic_DNA"/>
</dbReference>
<dbReference type="PANTHER" id="PTHR30537:SF72">
    <property type="entry name" value="LYSR FAMILY TRANSCRIPTIONAL REGULATOR"/>
    <property type="match status" value="1"/>
</dbReference>
<evidence type="ECO:0000256" key="1">
    <source>
        <dbReference type="ARBA" id="ARBA00009437"/>
    </source>
</evidence>
<evidence type="ECO:0000259" key="5">
    <source>
        <dbReference type="PROSITE" id="PS50931"/>
    </source>
</evidence>
<dbReference type="GO" id="GO:0006351">
    <property type="term" value="P:DNA-templated transcription"/>
    <property type="evidence" value="ECO:0007669"/>
    <property type="project" value="TreeGrafter"/>
</dbReference>
<dbReference type="FunFam" id="1.10.10.10:FF:000001">
    <property type="entry name" value="LysR family transcriptional regulator"/>
    <property type="match status" value="1"/>
</dbReference>
<dbReference type="SUPFAM" id="SSF46785">
    <property type="entry name" value="Winged helix' DNA-binding domain"/>
    <property type="match status" value="1"/>
</dbReference>
<dbReference type="Pfam" id="PF00126">
    <property type="entry name" value="HTH_1"/>
    <property type="match status" value="1"/>
</dbReference>
<dbReference type="InterPro" id="IPR058163">
    <property type="entry name" value="LysR-type_TF_proteobact-type"/>
</dbReference>
<dbReference type="InterPro" id="IPR005119">
    <property type="entry name" value="LysR_subst-bd"/>
</dbReference>
<dbReference type="CDD" id="cd08472">
    <property type="entry name" value="PBP2_CrgA_like_3"/>
    <property type="match status" value="1"/>
</dbReference>
<gene>
    <name evidence="6" type="primary">dmlR_17</name>
    <name evidence="6" type="ORF">PIGHUM_02501</name>
</gene>
<name>A0A3P4B2B7_9BURK</name>
<dbReference type="PRINTS" id="PR00039">
    <property type="entry name" value="HTHLYSR"/>
</dbReference>
<organism evidence="6 7">
    <name type="scientific">Pigmentiphaga humi</name>
    <dbReference type="NCBI Taxonomy" id="2478468"/>
    <lineage>
        <taxon>Bacteria</taxon>
        <taxon>Pseudomonadati</taxon>
        <taxon>Pseudomonadota</taxon>
        <taxon>Betaproteobacteria</taxon>
        <taxon>Burkholderiales</taxon>
        <taxon>Alcaligenaceae</taxon>
        <taxon>Pigmentiphaga</taxon>
    </lineage>
</organism>
<dbReference type="Gene3D" id="1.10.10.10">
    <property type="entry name" value="Winged helix-like DNA-binding domain superfamily/Winged helix DNA-binding domain"/>
    <property type="match status" value="1"/>
</dbReference>
<keyword evidence="2" id="KW-0805">Transcription regulation</keyword>
<proteinExistence type="inferred from homology"/>
<dbReference type="Proteomes" id="UP000277294">
    <property type="component" value="Unassembled WGS sequence"/>
</dbReference>
<comment type="similarity">
    <text evidence="1">Belongs to the LysR transcriptional regulatory family.</text>
</comment>
<dbReference type="InterPro" id="IPR000847">
    <property type="entry name" value="LysR_HTH_N"/>
</dbReference>
<evidence type="ECO:0000313" key="7">
    <source>
        <dbReference type="Proteomes" id="UP000277294"/>
    </source>
</evidence>
<reference evidence="6 7" key="1">
    <citation type="submission" date="2018-10" db="EMBL/GenBank/DDBJ databases">
        <authorList>
            <person name="Criscuolo A."/>
        </authorList>
    </citation>
    <scope>NUCLEOTIDE SEQUENCE [LARGE SCALE GENOMIC DNA]</scope>
    <source>
        <strain evidence="6">DnA1</strain>
    </source>
</reference>
<feature type="domain" description="HTH lysR-type" evidence="5">
    <location>
        <begin position="1"/>
        <end position="58"/>
    </location>
</feature>
<protein>
    <submittedName>
        <fullName evidence="6">HTH-type transcriptional regulator DmlR</fullName>
    </submittedName>
</protein>
<evidence type="ECO:0000313" key="6">
    <source>
        <dbReference type="EMBL" id="VCU70429.1"/>
    </source>
</evidence>
<dbReference type="Gene3D" id="3.40.190.290">
    <property type="match status" value="1"/>
</dbReference>
<dbReference type="GO" id="GO:0043565">
    <property type="term" value="F:sequence-specific DNA binding"/>
    <property type="evidence" value="ECO:0007669"/>
    <property type="project" value="TreeGrafter"/>
</dbReference>
<evidence type="ECO:0000256" key="2">
    <source>
        <dbReference type="ARBA" id="ARBA00023015"/>
    </source>
</evidence>
<keyword evidence="7" id="KW-1185">Reference proteome</keyword>
<keyword evidence="3" id="KW-0238">DNA-binding</keyword>
<evidence type="ECO:0000256" key="4">
    <source>
        <dbReference type="ARBA" id="ARBA00023163"/>
    </source>
</evidence>
<keyword evidence="4" id="KW-0804">Transcription</keyword>
<dbReference type="PANTHER" id="PTHR30537">
    <property type="entry name" value="HTH-TYPE TRANSCRIPTIONAL REGULATOR"/>
    <property type="match status" value="1"/>
</dbReference>
<dbReference type="InterPro" id="IPR036388">
    <property type="entry name" value="WH-like_DNA-bd_sf"/>
</dbReference>
<dbReference type="AlphaFoldDB" id="A0A3P4B2B7"/>
<dbReference type="InterPro" id="IPR036390">
    <property type="entry name" value="WH_DNA-bd_sf"/>
</dbReference>
<dbReference type="Pfam" id="PF03466">
    <property type="entry name" value="LysR_substrate"/>
    <property type="match status" value="1"/>
</dbReference>
<dbReference type="GO" id="GO:0003700">
    <property type="term" value="F:DNA-binding transcription factor activity"/>
    <property type="evidence" value="ECO:0007669"/>
    <property type="project" value="InterPro"/>
</dbReference>
<accession>A0A3P4B2B7</accession>
<evidence type="ECO:0000256" key="3">
    <source>
        <dbReference type="ARBA" id="ARBA00023125"/>
    </source>
</evidence>
<dbReference type="SUPFAM" id="SSF53850">
    <property type="entry name" value="Periplasmic binding protein-like II"/>
    <property type="match status" value="1"/>
</dbReference>
<sequence length="301" mass="32979">MDLDALRIYLHVAETASFTRAAERLGLTRARVSAAVQRLETELGTRLLQRTTRTVQVTDDGRLFAERAQALVADADDVQALFQRQPAALRGRVRVDMPLLLAARVLLPRLPEFLAVHPHIEVELSSTDRRVDLVREGFDCVIRIGMLQDSGLIARSLGRMRQINLASPAYLAAFGTPRTLADLGGHRLVRYSADLGGGPAGFEYVEDGQLRTQPMAGMVTVNTSLAYEAACLAGLGIIQAPVQGPRAQLVASGQLAELLPQWRPPSLPVTLLYPHRRQVPRRVQAFMDWAAELLAPELEAG</sequence>